<evidence type="ECO:0000313" key="4">
    <source>
        <dbReference type="Proteomes" id="UP000029120"/>
    </source>
</evidence>
<feature type="region of interest" description="Disordered" evidence="1">
    <location>
        <begin position="406"/>
        <end position="468"/>
    </location>
</feature>
<dbReference type="PANTHER" id="PTHR48449:SF1">
    <property type="entry name" value="DUF1985 DOMAIN-CONTAINING PROTEIN"/>
    <property type="match status" value="1"/>
</dbReference>
<dbReference type="Pfam" id="PF09331">
    <property type="entry name" value="DUF1985"/>
    <property type="match status" value="1"/>
</dbReference>
<sequence>MPDWKRLRLALIVFVEGILICNIGVVKASKQVVEMVKDLKTFEEYPWGRESFELTLQMLKVSKKIRDVDVLVSKFNQSHTSTHGFTLAVQLFLFKTIPEFERFIPDIADEETFTHESIVSLTHLKTFHNENIMEIENQPSLEISPFLPADDSLYEDLNHWSEDVEDPSVIYMERLIGSGFNFTKDIWRGGVDVWPVIAPPSKKGRCVKKTNKGKGKVGEQSKHHEANRDGPFANVDVEGIMSLIDQKLAAHTAEIRDMYFADQKDSPAKTGGSADIGGSKNFVWGKYPGLSSVLDDLNQQAYGGQDDIMKEKEAFGVEDVVQNQNAVLNKDNEFINHEEEAAKFDTPAEHLEEETTGFMNDREEAHDFINHEEEAAQFDMPAEIQIDKPEHGGQNIADSRTDFVELSSDDDSGFAEVSDVEVEEEQEGFIKEGEEELIDREEEAANFDKTADIESDNEDNSAKSSSRSDEVCYFRVGSVD</sequence>
<dbReference type="AlphaFoldDB" id="A0A087G821"/>
<dbReference type="InterPro" id="IPR015410">
    <property type="entry name" value="DUF1985"/>
</dbReference>
<evidence type="ECO:0000313" key="3">
    <source>
        <dbReference type="EMBL" id="KFK26023.1"/>
    </source>
</evidence>
<dbReference type="PANTHER" id="PTHR48449">
    <property type="entry name" value="DUF1985 DOMAIN-CONTAINING PROTEIN"/>
    <property type="match status" value="1"/>
</dbReference>
<proteinExistence type="predicted"/>
<protein>
    <recommendedName>
        <fullName evidence="2">DUF1985 domain-containing protein</fullName>
    </recommendedName>
</protein>
<keyword evidence="4" id="KW-1185">Reference proteome</keyword>
<name>A0A087G821_ARAAL</name>
<feature type="compositionally biased region" description="Basic and acidic residues" evidence="1">
    <location>
        <begin position="216"/>
        <end position="228"/>
    </location>
</feature>
<dbReference type="EMBL" id="CM002876">
    <property type="protein sequence ID" value="KFK26023.1"/>
    <property type="molecule type" value="Genomic_DNA"/>
</dbReference>
<gene>
    <name evidence="3" type="ordered locus">AALP_Aa8g193500</name>
</gene>
<dbReference type="OrthoDB" id="1112004at2759"/>
<feature type="compositionally biased region" description="Acidic residues" evidence="1">
    <location>
        <begin position="407"/>
        <end position="445"/>
    </location>
</feature>
<dbReference type="Gramene" id="KFK26023">
    <property type="protein sequence ID" value="KFK26023"/>
    <property type="gene ID" value="AALP_AA8G193500"/>
</dbReference>
<reference evidence="4" key="1">
    <citation type="journal article" date="2015" name="Nat. Plants">
        <title>Genome expansion of Arabis alpina linked with retrotransposition and reduced symmetric DNA methylation.</title>
        <authorList>
            <person name="Willing E.M."/>
            <person name="Rawat V."/>
            <person name="Mandakova T."/>
            <person name="Maumus F."/>
            <person name="James G.V."/>
            <person name="Nordstroem K.J."/>
            <person name="Becker C."/>
            <person name="Warthmann N."/>
            <person name="Chica C."/>
            <person name="Szarzynska B."/>
            <person name="Zytnicki M."/>
            <person name="Albani M.C."/>
            <person name="Kiefer C."/>
            <person name="Bergonzi S."/>
            <person name="Castaings L."/>
            <person name="Mateos J.L."/>
            <person name="Berns M.C."/>
            <person name="Bujdoso N."/>
            <person name="Piofczyk T."/>
            <person name="de Lorenzo L."/>
            <person name="Barrero-Sicilia C."/>
            <person name="Mateos I."/>
            <person name="Piednoel M."/>
            <person name="Hagmann J."/>
            <person name="Chen-Min-Tao R."/>
            <person name="Iglesias-Fernandez R."/>
            <person name="Schuster S.C."/>
            <person name="Alonso-Blanco C."/>
            <person name="Roudier F."/>
            <person name="Carbonero P."/>
            <person name="Paz-Ares J."/>
            <person name="Davis S.J."/>
            <person name="Pecinka A."/>
            <person name="Quesneville H."/>
            <person name="Colot V."/>
            <person name="Lysak M.A."/>
            <person name="Weigel D."/>
            <person name="Coupland G."/>
            <person name="Schneeberger K."/>
        </authorList>
    </citation>
    <scope>NUCLEOTIDE SEQUENCE [LARGE SCALE GENOMIC DNA]</scope>
    <source>
        <strain evidence="4">cv. Pajares</strain>
    </source>
</reference>
<dbReference type="Proteomes" id="UP000029120">
    <property type="component" value="Chromosome 8"/>
</dbReference>
<accession>A0A087G821</accession>
<evidence type="ECO:0000259" key="2">
    <source>
        <dbReference type="Pfam" id="PF09331"/>
    </source>
</evidence>
<feature type="compositionally biased region" description="Basic residues" evidence="1">
    <location>
        <begin position="205"/>
        <end position="215"/>
    </location>
</feature>
<organism evidence="3 4">
    <name type="scientific">Arabis alpina</name>
    <name type="common">Alpine rock-cress</name>
    <dbReference type="NCBI Taxonomy" id="50452"/>
    <lineage>
        <taxon>Eukaryota</taxon>
        <taxon>Viridiplantae</taxon>
        <taxon>Streptophyta</taxon>
        <taxon>Embryophyta</taxon>
        <taxon>Tracheophyta</taxon>
        <taxon>Spermatophyta</taxon>
        <taxon>Magnoliopsida</taxon>
        <taxon>eudicotyledons</taxon>
        <taxon>Gunneridae</taxon>
        <taxon>Pentapetalae</taxon>
        <taxon>rosids</taxon>
        <taxon>malvids</taxon>
        <taxon>Brassicales</taxon>
        <taxon>Brassicaceae</taxon>
        <taxon>Arabideae</taxon>
        <taxon>Arabis</taxon>
    </lineage>
</organism>
<feature type="domain" description="DUF1985" evidence="2">
    <location>
        <begin position="2"/>
        <end position="56"/>
    </location>
</feature>
<evidence type="ECO:0000256" key="1">
    <source>
        <dbReference type="SAM" id="MobiDB-lite"/>
    </source>
</evidence>
<feature type="region of interest" description="Disordered" evidence="1">
    <location>
        <begin position="205"/>
        <end position="231"/>
    </location>
</feature>